<dbReference type="RefSeq" id="WP_321837740.1">
    <property type="nucleotide sequence ID" value="NZ_CAVMKE010000006.1"/>
</dbReference>
<dbReference type="Proteomes" id="UP001609821">
    <property type="component" value="Unassembled WGS sequence"/>
</dbReference>
<sequence length="57" mass="6034">MNLNLFSVIAASAISATVALPASATTVVSDKKSSAYTQKYLQQSANFYAALDHKTHS</sequence>
<gene>
    <name evidence="2" type="ORF">ACHMWK_01975</name>
</gene>
<keyword evidence="1" id="KW-0732">Signal</keyword>
<feature type="chain" id="PRO_5046795157" evidence="1">
    <location>
        <begin position="25"/>
        <end position="57"/>
    </location>
</feature>
<comment type="caution">
    <text evidence="2">The sequence shown here is derived from an EMBL/GenBank/DDBJ whole genome shotgun (WGS) entry which is preliminary data.</text>
</comment>
<proteinExistence type="predicted"/>
<evidence type="ECO:0000313" key="3">
    <source>
        <dbReference type="Proteomes" id="UP001609821"/>
    </source>
</evidence>
<protein>
    <submittedName>
        <fullName evidence="2">Uncharacterized protein</fullName>
    </submittedName>
</protein>
<name>A0ABW7LSS9_9PSED</name>
<organism evidence="2 3">
    <name type="scientific">Pseudomonas kulmbachensis</name>
    <dbReference type="NCBI Taxonomy" id="3043408"/>
    <lineage>
        <taxon>Bacteria</taxon>
        <taxon>Pseudomonadati</taxon>
        <taxon>Pseudomonadota</taxon>
        <taxon>Gammaproteobacteria</taxon>
        <taxon>Pseudomonadales</taxon>
        <taxon>Pseudomonadaceae</taxon>
        <taxon>Pseudomonas</taxon>
    </lineage>
</organism>
<evidence type="ECO:0000313" key="2">
    <source>
        <dbReference type="EMBL" id="MFH6564762.1"/>
    </source>
</evidence>
<keyword evidence="3" id="KW-1185">Reference proteome</keyword>
<dbReference type="EMBL" id="JBINXB010000002">
    <property type="protein sequence ID" value="MFH6564762.1"/>
    <property type="molecule type" value="Genomic_DNA"/>
</dbReference>
<accession>A0ABW7LSS9</accession>
<reference evidence="2 3" key="1">
    <citation type="submission" date="2024-10" db="EMBL/GenBank/DDBJ databases">
        <title>Aeromonas and Pseudomonas from the Cagarras Archipelago, Rio de Janeiro, Brazil.</title>
        <authorList>
            <person name="Canellas A.L.B."/>
            <person name="Laport M.S."/>
        </authorList>
    </citation>
    <scope>NUCLEOTIDE SEQUENCE [LARGE SCALE GENOMIC DNA]</scope>
    <source>
        <strain evidence="2 3">CPF-4</strain>
    </source>
</reference>
<evidence type="ECO:0000256" key="1">
    <source>
        <dbReference type="SAM" id="SignalP"/>
    </source>
</evidence>
<feature type="signal peptide" evidence="1">
    <location>
        <begin position="1"/>
        <end position="24"/>
    </location>
</feature>